<dbReference type="Gene3D" id="1.10.340.70">
    <property type="match status" value="1"/>
</dbReference>
<dbReference type="InterPro" id="IPR001584">
    <property type="entry name" value="Integrase_cat-core"/>
</dbReference>
<dbReference type="Gene3D" id="3.30.420.10">
    <property type="entry name" value="Ribonuclease H-like superfamily/Ribonuclease H"/>
    <property type="match status" value="1"/>
</dbReference>
<dbReference type="CDD" id="cd09274">
    <property type="entry name" value="RNase_HI_RT_Ty3"/>
    <property type="match status" value="1"/>
</dbReference>
<keyword evidence="5" id="KW-0540">Nuclease</keyword>
<gene>
    <name evidence="11" type="primary">CU459095.1</name>
</gene>
<evidence type="ECO:0000313" key="11">
    <source>
        <dbReference type="EMBL" id="SBQ89174.1"/>
    </source>
</evidence>
<dbReference type="FunFam" id="1.10.340.70:FF:000001">
    <property type="entry name" value="Retrovirus-related Pol polyprotein from transposon gypsy-like Protein"/>
    <property type="match status" value="1"/>
</dbReference>
<dbReference type="SUPFAM" id="SSF56672">
    <property type="entry name" value="DNA/RNA polymerases"/>
    <property type="match status" value="1"/>
</dbReference>
<dbReference type="InterPro" id="IPR036397">
    <property type="entry name" value="RNaseH_sf"/>
</dbReference>
<sequence length="650" mass="72864">MESYISEALANGTIRPSTSPLGAGFFFVAKKDGSLRPCIDYRSLNQITVKDKYPLPLLSSTFEPVQDATVFTRLDLRNAYHLVLIRQGDEWKTAFKTPLGHFEYLVMPFGLSNAPAVFQRLVNAVLGDYVNDFVTVYLDEAEVAFRTLKKKFTEAPVLTRPDPSQQFTVEVDASDTGVGAVLSQVSPVDHRLHPCAFFSRRLTPTESRYDVGDRELLAVKLALEEWRHWLEGAEHPFVIWTDHKNLTYLKEAKRLNPRQYRWSLFFTRFNFVFSYRPGSKNIKPAALSRQYSSEDYPVPSTILPPSCVVAGVTWEIRDRVLEALRVDPGPGNGPSNRLFVPQVMRGKVIHWAHTGKFSIHPGVSRTLALIKRSFWWPSIYKDVKEYVLACHVCAQHKGNNRSPAGLLCPLPVLSRPWSHIALDFVCGLPASRGFNTILTIVDRFSKACHLVPLKSLPSSAITAQLLIKHVFRLHGIPEEILSDRGPQFISRVWKEFSNALGALVALTSGFHPQTNGQCERMNKELGAMLRCVCATNPPLGATTWPGWSIPTTAMRPQPQVSLPSKLLLATNPLCFPTSQTPPSLRHSFSAGHVELGRLPEPHFYALLNGTGSWRIVIAARHQPTLLDRWSGCPPGMYLLKPHPRNLLPGF</sequence>
<dbReference type="InterPro" id="IPR012337">
    <property type="entry name" value="RNaseH-like_sf"/>
</dbReference>
<evidence type="ECO:0000256" key="9">
    <source>
        <dbReference type="ARBA" id="ARBA00039658"/>
    </source>
</evidence>
<keyword evidence="3" id="KW-0808">Transferase</keyword>
<dbReference type="PANTHER" id="PTHR37984:SF15">
    <property type="entry name" value="INTEGRASE CATALYTIC DOMAIN-CONTAINING PROTEIN"/>
    <property type="match status" value="1"/>
</dbReference>
<dbReference type="GO" id="GO:0015074">
    <property type="term" value="P:DNA integration"/>
    <property type="evidence" value="ECO:0007669"/>
    <property type="project" value="InterPro"/>
</dbReference>
<dbReference type="CDD" id="cd01647">
    <property type="entry name" value="RT_LTR"/>
    <property type="match status" value="1"/>
</dbReference>
<dbReference type="PROSITE" id="PS50994">
    <property type="entry name" value="INTEGRASE"/>
    <property type="match status" value="1"/>
</dbReference>
<dbReference type="InterPro" id="IPR043502">
    <property type="entry name" value="DNA/RNA_pol_sf"/>
</dbReference>
<reference evidence="11" key="2">
    <citation type="submission" date="2016-06" db="EMBL/GenBank/DDBJ databases">
        <title>The genome of a short-lived fish provides insights into sex chromosome evolution and the genetic control of aging.</title>
        <authorList>
            <person name="Reichwald K."/>
            <person name="Felder M."/>
            <person name="Petzold A."/>
            <person name="Koch P."/>
            <person name="Groth M."/>
            <person name="Platzer M."/>
        </authorList>
    </citation>
    <scope>NUCLEOTIDE SEQUENCE</scope>
    <source>
        <tissue evidence="11">Brain</tissue>
    </source>
</reference>
<name>A0A1A8HXK5_NOTKU</name>
<reference evidence="11" key="1">
    <citation type="submission" date="2016-05" db="EMBL/GenBank/DDBJ databases">
        <authorList>
            <person name="Lavstsen T."/>
            <person name="Jespersen J.S."/>
        </authorList>
    </citation>
    <scope>NUCLEOTIDE SEQUENCE</scope>
    <source>
        <tissue evidence="11">Brain</tissue>
    </source>
</reference>
<dbReference type="Gene3D" id="3.30.70.270">
    <property type="match status" value="1"/>
</dbReference>
<evidence type="ECO:0000256" key="3">
    <source>
        <dbReference type="ARBA" id="ARBA00022679"/>
    </source>
</evidence>
<dbReference type="AlphaFoldDB" id="A0A1A8HXK5"/>
<evidence type="ECO:0000256" key="6">
    <source>
        <dbReference type="ARBA" id="ARBA00022759"/>
    </source>
</evidence>
<evidence type="ECO:0000256" key="2">
    <source>
        <dbReference type="ARBA" id="ARBA00012180"/>
    </source>
</evidence>
<comment type="similarity">
    <text evidence="1">Belongs to the beta type-B retroviral polymerase family. HERV class-II K(HML-2) pol subfamily.</text>
</comment>
<dbReference type="Pfam" id="PF00078">
    <property type="entry name" value="RVT_1"/>
    <property type="match status" value="1"/>
</dbReference>
<keyword evidence="8" id="KW-0695">RNA-directed DNA polymerase</keyword>
<dbReference type="InterPro" id="IPR041588">
    <property type="entry name" value="Integrase_H2C2"/>
</dbReference>
<dbReference type="PANTHER" id="PTHR37984">
    <property type="entry name" value="PROTEIN CBG26694"/>
    <property type="match status" value="1"/>
</dbReference>
<dbReference type="FunFam" id="3.10.20.370:FF:000003">
    <property type="entry name" value="Transposon Tf2-6 polyprotein"/>
    <property type="match status" value="1"/>
</dbReference>
<dbReference type="EC" id="3.1.26.4" evidence="2"/>
<keyword evidence="4" id="KW-0548">Nucleotidyltransferase</keyword>
<dbReference type="Pfam" id="PF00665">
    <property type="entry name" value="rve"/>
    <property type="match status" value="1"/>
</dbReference>
<keyword evidence="6" id="KW-0255">Endonuclease</keyword>
<dbReference type="Pfam" id="PF17917">
    <property type="entry name" value="RT_RNaseH"/>
    <property type="match status" value="1"/>
</dbReference>
<dbReference type="Gene3D" id="3.10.10.10">
    <property type="entry name" value="HIV Type 1 Reverse Transcriptase, subunit A, domain 1"/>
    <property type="match status" value="1"/>
</dbReference>
<dbReference type="InterPro" id="IPR050951">
    <property type="entry name" value="Retrovirus_Pol_polyprotein"/>
</dbReference>
<proteinExistence type="inferred from homology"/>
<dbReference type="InterPro" id="IPR000477">
    <property type="entry name" value="RT_dom"/>
</dbReference>
<evidence type="ECO:0000256" key="5">
    <source>
        <dbReference type="ARBA" id="ARBA00022722"/>
    </source>
</evidence>
<keyword evidence="7" id="KW-0378">Hydrolase</keyword>
<evidence type="ECO:0000256" key="8">
    <source>
        <dbReference type="ARBA" id="ARBA00022918"/>
    </source>
</evidence>
<evidence type="ECO:0000256" key="4">
    <source>
        <dbReference type="ARBA" id="ARBA00022695"/>
    </source>
</evidence>
<dbReference type="InterPro" id="IPR041373">
    <property type="entry name" value="RT_RNaseH"/>
</dbReference>
<dbReference type="GO" id="GO:0003676">
    <property type="term" value="F:nucleic acid binding"/>
    <property type="evidence" value="ECO:0007669"/>
    <property type="project" value="InterPro"/>
</dbReference>
<feature type="domain" description="Integrase catalytic" evidence="10">
    <location>
        <begin position="412"/>
        <end position="530"/>
    </location>
</feature>
<evidence type="ECO:0000259" key="10">
    <source>
        <dbReference type="PROSITE" id="PS50994"/>
    </source>
</evidence>
<dbReference type="SUPFAM" id="SSF53098">
    <property type="entry name" value="Ribonuclease H-like"/>
    <property type="match status" value="1"/>
</dbReference>
<dbReference type="Pfam" id="PF17921">
    <property type="entry name" value="Integrase_H2C2"/>
    <property type="match status" value="1"/>
</dbReference>
<dbReference type="GO" id="GO:0003964">
    <property type="term" value="F:RNA-directed DNA polymerase activity"/>
    <property type="evidence" value="ECO:0007669"/>
    <property type="project" value="UniProtKB-KW"/>
</dbReference>
<dbReference type="EMBL" id="HAED01003251">
    <property type="protein sequence ID" value="SBQ89174.1"/>
    <property type="molecule type" value="Transcribed_RNA"/>
</dbReference>
<evidence type="ECO:0000256" key="1">
    <source>
        <dbReference type="ARBA" id="ARBA00010879"/>
    </source>
</evidence>
<organism evidence="11">
    <name type="scientific">Nothobranchius kuhntae</name>
    <name type="common">Beira killifish</name>
    <dbReference type="NCBI Taxonomy" id="321403"/>
    <lineage>
        <taxon>Eukaryota</taxon>
        <taxon>Metazoa</taxon>
        <taxon>Chordata</taxon>
        <taxon>Craniata</taxon>
        <taxon>Vertebrata</taxon>
        <taxon>Euteleostomi</taxon>
        <taxon>Actinopterygii</taxon>
        <taxon>Neopterygii</taxon>
        <taxon>Teleostei</taxon>
        <taxon>Neoteleostei</taxon>
        <taxon>Acanthomorphata</taxon>
        <taxon>Ovalentaria</taxon>
        <taxon>Atherinomorphae</taxon>
        <taxon>Cyprinodontiformes</taxon>
        <taxon>Nothobranchiidae</taxon>
        <taxon>Nothobranchius</taxon>
    </lineage>
</organism>
<dbReference type="Gene3D" id="3.10.20.370">
    <property type="match status" value="1"/>
</dbReference>
<dbReference type="InterPro" id="IPR043128">
    <property type="entry name" value="Rev_trsase/Diguanyl_cyclase"/>
</dbReference>
<protein>
    <recommendedName>
        <fullName evidence="9">Gypsy retrotransposon integrase-like protein 1</fullName>
        <ecNumber evidence="2">3.1.26.4</ecNumber>
    </recommendedName>
</protein>
<evidence type="ECO:0000256" key="7">
    <source>
        <dbReference type="ARBA" id="ARBA00022801"/>
    </source>
</evidence>
<accession>A0A1A8HXK5</accession>
<dbReference type="GO" id="GO:0004523">
    <property type="term" value="F:RNA-DNA hybrid ribonuclease activity"/>
    <property type="evidence" value="ECO:0007669"/>
    <property type="project" value="UniProtKB-EC"/>
</dbReference>